<comment type="caution">
    <text evidence="1">The sequence shown here is derived from an EMBL/GenBank/DDBJ whole genome shotgun (WGS) entry which is preliminary data.</text>
</comment>
<gene>
    <name evidence="1" type="ORF">B5P46_24805</name>
</gene>
<dbReference type="AlphaFoldDB" id="A0A4Q1TNF7"/>
<evidence type="ECO:0000313" key="2">
    <source>
        <dbReference type="Proteomes" id="UP000290767"/>
    </source>
</evidence>
<proteinExistence type="predicted"/>
<evidence type="ECO:0000313" key="1">
    <source>
        <dbReference type="EMBL" id="RXT19545.1"/>
    </source>
</evidence>
<protein>
    <recommendedName>
        <fullName evidence="3">Beta-ketoacyl synthase N-terminal domain-containing protein</fullName>
    </recommendedName>
</protein>
<accession>A0A4Q1TNF7</accession>
<reference evidence="1 2" key="1">
    <citation type="submission" date="2017-03" db="EMBL/GenBank/DDBJ databases">
        <authorList>
            <person name="Safronova V.I."/>
            <person name="Sazanova A.L."/>
            <person name="Chirak E.R."/>
        </authorList>
    </citation>
    <scope>NUCLEOTIDE SEQUENCE [LARGE SCALE GENOMIC DNA]</scope>
    <source>
        <strain evidence="1 2">Tri-43</strain>
    </source>
</reference>
<dbReference type="Proteomes" id="UP000290767">
    <property type="component" value="Unassembled WGS sequence"/>
</dbReference>
<name>A0A4Q1TNF7_RHILE</name>
<dbReference type="EMBL" id="MZMU01000018">
    <property type="protein sequence ID" value="RXT19545.1"/>
    <property type="molecule type" value="Genomic_DNA"/>
</dbReference>
<evidence type="ECO:0008006" key="3">
    <source>
        <dbReference type="Google" id="ProtNLM"/>
    </source>
</evidence>
<sequence length="349" mass="37151">MTAGAGIVGIGLNCPLGQGLEAAGRSYHARQRNFLKSPKGPVGPDGNPIILSCVMPFDKIRNYELRLQRLFAGAVEDFVSHSPIAGPMALRLVLPAWLVSHKLSSQLRNWIRDSYPSLFQDIEFLADGNTIALYEVAKAWQQVGAGEVASLVVGALDSHMDAELLDLLIMDGRLHHRENPHGLIPGEAAVLFMLGAPEPEEPGCALGTIKAVFTGYERESLSSPQGVIGRGMAKPLRQAFETYIPDRFLADLNGERWRSEDIGFALSGARVPDALLADIETPIGQTGDCGAANSLIMAAIALAPTHEKSPSDDALNAAVGTISIVSTALRQGPRLVAVMEAFNGQGEAA</sequence>
<organism evidence="1 2">
    <name type="scientific">Rhizobium leguminosarum</name>
    <dbReference type="NCBI Taxonomy" id="384"/>
    <lineage>
        <taxon>Bacteria</taxon>
        <taxon>Pseudomonadati</taxon>
        <taxon>Pseudomonadota</taxon>
        <taxon>Alphaproteobacteria</taxon>
        <taxon>Hyphomicrobiales</taxon>
        <taxon>Rhizobiaceae</taxon>
        <taxon>Rhizobium/Agrobacterium group</taxon>
        <taxon>Rhizobium</taxon>
    </lineage>
</organism>
<dbReference type="RefSeq" id="WP_129421078.1">
    <property type="nucleotide sequence ID" value="NZ_MZMU01000018.1"/>
</dbReference>